<protein>
    <recommendedName>
        <fullName evidence="2">DUF1565 domain-containing protein</fullName>
    </recommendedName>
</protein>
<dbReference type="EMBL" id="MN739192">
    <property type="protein sequence ID" value="QHS92764.1"/>
    <property type="molecule type" value="Genomic_DNA"/>
</dbReference>
<organism evidence="1">
    <name type="scientific">viral metagenome</name>
    <dbReference type="NCBI Taxonomy" id="1070528"/>
    <lineage>
        <taxon>unclassified sequences</taxon>
        <taxon>metagenomes</taxon>
        <taxon>organismal metagenomes</taxon>
    </lineage>
</organism>
<sequence>MNPCPTGPTGPPGVTGSMGAPGVSNIALRYDNNAIWVAPNGNDATMETGNINRPASTIQFALNALASGMTLYVFGGDYSSQGTITMNGNNNKIVGLSNPIIESLIVSGSDVRLTGFIINDSMTLESLTTAYIDTCTIPLVTIGAVCSSVRVERCNLSEVTETTNSGMDNYIINNIFRSTDNVLNGFTSSTFHALVFKDNIIFVDPTSQLLRFMTTPPGQSDTVLQSNLIIAEPNTSLDIIIDSNSRADGTSIVNLTDRPVVVTAQAIGDVLTKTYTHNVTVNRELSGTIQMGVVPLSHAGKIDVAGSQNNLTGTVIITTSPSTFTLPPASDGRIIELIPQGLPGGLTGVTVNGGNIIRGSDSFTSVVTSVALTGEYAKFQYSLAGAVWVLAMGPNSGPLFT</sequence>
<dbReference type="InterPro" id="IPR011050">
    <property type="entry name" value="Pectin_lyase_fold/virulence"/>
</dbReference>
<reference evidence="1" key="1">
    <citation type="journal article" date="2020" name="Nature">
        <title>Giant virus diversity and host interactions through global metagenomics.</title>
        <authorList>
            <person name="Schulz F."/>
            <person name="Roux S."/>
            <person name="Paez-Espino D."/>
            <person name="Jungbluth S."/>
            <person name="Walsh D.A."/>
            <person name="Denef V.J."/>
            <person name="McMahon K.D."/>
            <person name="Konstantinidis K.T."/>
            <person name="Eloe-Fadrosh E.A."/>
            <person name="Kyrpides N.C."/>
            <person name="Woyke T."/>
        </authorList>
    </citation>
    <scope>NUCLEOTIDE SEQUENCE</scope>
    <source>
        <strain evidence="1">GVMAG-M-3300017651-5</strain>
    </source>
</reference>
<dbReference type="SUPFAM" id="SSF51126">
    <property type="entry name" value="Pectin lyase-like"/>
    <property type="match status" value="1"/>
</dbReference>
<dbReference type="AlphaFoldDB" id="A0A6C0BM70"/>
<dbReference type="InterPro" id="IPR012334">
    <property type="entry name" value="Pectin_lyas_fold"/>
</dbReference>
<evidence type="ECO:0008006" key="2">
    <source>
        <dbReference type="Google" id="ProtNLM"/>
    </source>
</evidence>
<proteinExistence type="predicted"/>
<evidence type="ECO:0000313" key="1">
    <source>
        <dbReference type="EMBL" id="QHS92764.1"/>
    </source>
</evidence>
<accession>A0A6C0BM70</accession>
<name>A0A6C0BM70_9ZZZZ</name>
<dbReference type="Gene3D" id="2.160.20.10">
    <property type="entry name" value="Single-stranded right-handed beta-helix, Pectin lyase-like"/>
    <property type="match status" value="1"/>
</dbReference>